<dbReference type="SUPFAM" id="SSF52540">
    <property type="entry name" value="P-loop containing nucleoside triphosphate hydrolases"/>
    <property type="match status" value="1"/>
</dbReference>
<evidence type="ECO:0000256" key="3">
    <source>
        <dbReference type="ARBA" id="ARBA00023015"/>
    </source>
</evidence>
<dbReference type="PRINTS" id="PR01590">
    <property type="entry name" value="HTHFIS"/>
</dbReference>
<dbReference type="InterPro" id="IPR003018">
    <property type="entry name" value="GAF"/>
</dbReference>
<evidence type="ECO:0000256" key="4">
    <source>
        <dbReference type="ARBA" id="ARBA00023125"/>
    </source>
</evidence>
<keyword evidence="4" id="KW-0238">DNA-binding</keyword>
<dbReference type="Proteomes" id="UP001595384">
    <property type="component" value="Unassembled WGS sequence"/>
</dbReference>
<dbReference type="InterPro" id="IPR029016">
    <property type="entry name" value="GAF-like_dom_sf"/>
</dbReference>
<reference evidence="9" key="1">
    <citation type="journal article" date="2019" name="Int. J. Syst. Evol. Microbiol.">
        <title>The Global Catalogue of Microorganisms (GCM) 10K type strain sequencing project: providing services to taxonomists for standard genome sequencing and annotation.</title>
        <authorList>
            <consortium name="The Broad Institute Genomics Platform"/>
            <consortium name="The Broad Institute Genome Sequencing Center for Infectious Disease"/>
            <person name="Wu L."/>
            <person name="Ma J."/>
        </authorList>
    </citation>
    <scope>NUCLEOTIDE SEQUENCE [LARGE SCALE GENOMIC DNA]</scope>
    <source>
        <strain evidence="9">KCTC 62784</strain>
    </source>
</reference>
<protein>
    <submittedName>
        <fullName evidence="8">Sigma-54-dependent Fis family transcriptional regulator</fullName>
    </submittedName>
</protein>
<dbReference type="Pfam" id="PF00158">
    <property type="entry name" value="Sigma54_activat"/>
    <property type="match status" value="1"/>
</dbReference>
<dbReference type="Pfam" id="PF25601">
    <property type="entry name" value="AAA_lid_14"/>
    <property type="match status" value="1"/>
</dbReference>
<sequence>MKIQPLEHDWLTNSWQRCEQAGLRPRRLPELMMLPAFQLSDRRHHNQALITAIETCALPLYQQMCGHTKSRLVVTDAEGVVLKTWGEERLQKTLSPLSLDSGGIWQEDLKGTNAIGTALYELRPVSVIGKQHYLHQLQHISCSASPIFSHQGQVLGILDITSEQTQHDLSMLVLVQNMVQLIENHMLCHLPNAAVRLDIALDKTLLNSGWQGIVIANDAGEIVAHNAIASELSSDMTLLGQDVDGVIQHLSDHLHTHAYELPKPGSQAKSGHTYTAGNAAAVASDNTALPCDADIAQAWQQANKILFHDVPLLILGETGVGKGEFVKALHQQQPRGPLITVNCAALAKELIEAELFGYVGGAFTGADSKGKIGKIRAAQGGILFLDEIGDMPLEAQTRLLSVLQDKVVTPLGSHQSYPVDVQFIAATHQSLPQKIAAGEFREDLYYRLNGLALTLPPLRARTNKRQLIAAIHQRYQSEGQQMSEDLLSQLMRYSWPGNLRELDNTMKVTCLLADDSPILQTKHVPAHLHVSHHLQRSADNGQAHGDAALGSASSTPLKTTLEETLLTTYQATHGNISRTARLLGISRNTLYRRLRALGVLQSPAN</sequence>
<dbReference type="Gene3D" id="3.40.50.300">
    <property type="entry name" value="P-loop containing nucleotide triphosphate hydrolases"/>
    <property type="match status" value="1"/>
</dbReference>
<evidence type="ECO:0000256" key="2">
    <source>
        <dbReference type="ARBA" id="ARBA00022840"/>
    </source>
</evidence>
<evidence type="ECO:0000313" key="9">
    <source>
        <dbReference type="Proteomes" id="UP001595384"/>
    </source>
</evidence>
<keyword evidence="3" id="KW-0805">Transcription regulation</keyword>
<keyword evidence="1" id="KW-0547">Nucleotide-binding</keyword>
<dbReference type="Gene3D" id="1.10.10.60">
    <property type="entry name" value="Homeodomain-like"/>
    <property type="match status" value="1"/>
</dbReference>
<dbReference type="InterPro" id="IPR027417">
    <property type="entry name" value="P-loop_NTPase"/>
</dbReference>
<dbReference type="PANTHER" id="PTHR32071">
    <property type="entry name" value="TRANSCRIPTIONAL REGULATORY PROTEIN"/>
    <property type="match status" value="1"/>
</dbReference>
<dbReference type="SMART" id="SM00382">
    <property type="entry name" value="AAA"/>
    <property type="match status" value="1"/>
</dbReference>
<evidence type="ECO:0000259" key="7">
    <source>
        <dbReference type="PROSITE" id="PS50045"/>
    </source>
</evidence>
<comment type="caution">
    <text evidence="8">The sequence shown here is derived from an EMBL/GenBank/DDBJ whole genome shotgun (WGS) entry which is preliminary data.</text>
</comment>
<evidence type="ECO:0000256" key="5">
    <source>
        <dbReference type="ARBA" id="ARBA00023163"/>
    </source>
</evidence>
<keyword evidence="5" id="KW-0804">Transcription</keyword>
<dbReference type="PROSITE" id="PS00675">
    <property type="entry name" value="SIGMA54_INTERACT_1"/>
    <property type="match status" value="1"/>
</dbReference>
<dbReference type="Pfam" id="PF02954">
    <property type="entry name" value="HTH_8"/>
    <property type="match status" value="1"/>
</dbReference>
<dbReference type="PROSITE" id="PS00688">
    <property type="entry name" value="SIGMA54_INTERACT_3"/>
    <property type="match status" value="1"/>
</dbReference>
<keyword evidence="2" id="KW-0067">ATP-binding</keyword>
<dbReference type="Pfam" id="PF01590">
    <property type="entry name" value="GAF"/>
    <property type="match status" value="1"/>
</dbReference>
<dbReference type="RefSeq" id="WP_123014482.1">
    <property type="nucleotide sequence ID" value="NZ_AP024912.1"/>
</dbReference>
<dbReference type="PROSITE" id="PS00676">
    <property type="entry name" value="SIGMA54_INTERACT_2"/>
    <property type="match status" value="1"/>
</dbReference>
<feature type="region of interest" description="Disordered" evidence="6">
    <location>
        <begin position="534"/>
        <end position="554"/>
    </location>
</feature>
<dbReference type="PANTHER" id="PTHR32071:SF77">
    <property type="entry name" value="TRANSCRIPTIONAL REGULATORY PROTEIN"/>
    <property type="match status" value="1"/>
</dbReference>
<name>A0ABV7C6U2_9VIBR</name>
<accession>A0ABV7C6U2</accession>
<dbReference type="InterPro" id="IPR002078">
    <property type="entry name" value="Sigma_54_int"/>
</dbReference>
<feature type="domain" description="Sigma-54 factor interaction" evidence="7">
    <location>
        <begin position="295"/>
        <end position="511"/>
    </location>
</feature>
<dbReference type="EMBL" id="JBHRSE010000051">
    <property type="protein sequence ID" value="MFC3023731.1"/>
    <property type="molecule type" value="Genomic_DNA"/>
</dbReference>
<dbReference type="InterPro" id="IPR025944">
    <property type="entry name" value="Sigma_54_int_dom_CS"/>
</dbReference>
<proteinExistence type="predicted"/>
<evidence type="ECO:0000256" key="1">
    <source>
        <dbReference type="ARBA" id="ARBA00022741"/>
    </source>
</evidence>
<dbReference type="InterPro" id="IPR025662">
    <property type="entry name" value="Sigma_54_int_dom_ATP-bd_1"/>
</dbReference>
<evidence type="ECO:0000256" key="6">
    <source>
        <dbReference type="SAM" id="MobiDB-lite"/>
    </source>
</evidence>
<dbReference type="CDD" id="cd00009">
    <property type="entry name" value="AAA"/>
    <property type="match status" value="1"/>
</dbReference>
<dbReference type="SUPFAM" id="SSF46689">
    <property type="entry name" value="Homeodomain-like"/>
    <property type="match status" value="1"/>
</dbReference>
<dbReference type="InterPro" id="IPR002197">
    <property type="entry name" value="HTH_Fis"/>
</dbReference>
<evidence type="ECO:0000313" key="8">
    <source>
        <dbReference type="EMBL" id="MFC3023731.1"/>
    </source>
</evidence>
<dbReference type="InterPro" id="IPR025943">
    <property type="entry name" value="Sigma_54_int_dom_ATP-bd_2"/>
</dbReference>
<dbReference type="InterPro" id="IPR003593">
    <property type="entry name" value="AAA+_ATPase"/>
</dbReference>
<keyword evidence="9" id="KW-1185">Reference proteome</keyword>
<dbReference type="PROSITE" id="PS50045">
    <property type="entry name" value="SIGMA54_INTERACT_4"/>
    <property type="match status" value="1"/>
</dbReference>
<dbReference type="InterPro" id="IPR009057">
    <property type="entry name" value="Homeodomain-like_sf"/>
</dbReference>
<gene>
    <name evidence="8" type="ORF">ACFODT_07830</name>
</gene>
<dbReference type="InterPro" id="IPR058031">
    <property type="entry name" value="AAA_lid_NorR"/>
</dbReference>
<dbReference type="Gene3D" id="3.30.450.40">
    <property type="match status" value="1"/>
</dbReference>
<organism evidence="8 9">
    <name type="scientific">Vibrio zhugei</name>
    <dbReference type="NCBI Taxonomy" id="2479546"/>
    <lineage>
        <taxon>Bacteria</taxon>
        <taxon>Pseudomonadati</taxon>
        <taxon>Pseudomonadota</taxon>
        <taxon>Gammaproteobacteria</taxon>
        <taxon>Vibrionales</taxon>
        <taxon>Vibrionaceae</taxon>
        <taxon>Vibrio</taxon>
    </lineage>
</organism>
<dbReference type="Gene3D" id="1.10.8.60">
    <property type="match status" value="1"/>
</dbReference>